<evidence type="ECO:0000313" key="1">
    <source>
        <dbReference type="EMBL" id="QHT10973.1"/>
    </source>
</evidence>
<sequence length="285" mass="33912">MPRHNQNAFISYQHLQYENQCLCNKCDELMTMIQSLQNDMECLNSFIMSKYDMSGSNMTCVMTDASGNFIPCVHTDASGNIIPCVLTPPITNRCDVSGRYFPYYPYYGPYYPYYYPYYDPYLDNDYLYDDYDVREEQNRSVPAPHFPVPPVHPTYPSKYPHSSTSHLRPPTDVSGRCFPYYPYYYPYYDPYYPYLDYDLSEEQNRTVPEPHFPVPPVHPIYPSKYPHSSTSHLRPPTGRGIVIQQPPMPQPPMPHPLMPPQPRDIESRRYHRHRHHHRHHPWHWY</sequence>
<reference evidence="1" key="1">
    <citation type="journal article" date="2020" name="Nature">
        <title>Giant virus diversity and host interactions through global metagenomics.</title>
        <authorList>
            <person name="Schulz F."/>
            <person name="Roux S."/>
            <person name="Paez-Espino D."/>
            <person name="Jungbluth S."/>
            <person name="Walsh D.A."/>
            <person name="Denef V.J."/>
            <person name="McMahon K.D."/>
            <person name="Konstantinidis K.T."/>
            <person name="Eloe-Fadrosh E.A."/>
            <person name="Kyrpides N.C."/>
            <person name="Woyke T."/>
        </authorList>
    </citation>
    <scope>NUCLEOTIDE SEQUENCE</scope>
    <source>
        <strain evidence="1">GVMAG-M-3300023174-111</strain>
    </source>
</reference>
<dbReference type="EMBL" id="MN739530">
    <property type="protein sequence ID" value="QHT10973.1"/>
    <property type="molecule type" value="Genomic_DNA"/>
</dbReference>
<accession>A0A6C0D3E4</accession>
<proteinExistence type="predicted"/>
<organism evidence="1">
    <name type="scientific">viral metagenome</name>
    <dbReference type="NCBI Taxonomy" id="1070528"/>
    <lineage>
        <taxon>unclassified sequences</taxon>
        <taxon>metagenomes</taxon>
        <taxon>organismal metagenomes</taxon>
    </lineage>
</organism>
<protein>
    <submittedName>
        <fullName evidence="1">Uncharacterized protein</fullName>
    </submittedName>
</protein>
<dbReference type="AlphaFoldDB" id="A0A6C0D3E4"/>
<name>A0A6C0D3E4_9ZZZZ</name>